<dbReference type="AlphaFoldDB" id="A0A084SYS1"/>
<dbReference type="EMBL" id="JPMI01000046">
    <property type="protein sequence ID" value="KFA93606.1"/>
    <property type="molecule type" value="Genomic_DNA"/>
</dbReference>
<dbReference type="RefSeq" id="WP_043391848.1">
    <property type="nucleotide sequence ID" value="NZ_JPMI01000046.1"/>
</dbReference>
<feature type="domain" description="CMP/dCMP-type deaminase" evidence="16">
    <location>
        <begin position="5"/>
        <end position="132"/>
    </location>
</feature>
<dbReference type="Pfam" id="PF00383">
    <property type="entry name" value="dCMP_cyt_deam_1"/>
    <property type="match status" value="1"/>
</dbReference>
<evidence type="ECO:0000256" key="13">
    <source>
        <dbReference type="PIRSR" id="PIRSR606262-2"/>
    </source>
</evidence>
<evidence type="ECO:0000256" key="4">
    <source>
        <dbReference type="ARBA" id="ARBA00012783"/>
    </source>
</evidence>
<keyword evidence="6 14" id="KW-0479">Metal-binding</keyword>
<dbReference type="GO" id="GO:0004126">
    <property type="term" value="F:cytidine deaminase activity"/>
    <property type="evidence" value="ECO:0007669"/>
    <property type="project" value="UniProtKB-UniRule"/>
</dbReference>
<dbReference type="PROSITE" id="PS51747">
    <property type="entry name" value="CYT_DCMP_DEAMINASES_2"/>
    <property type="match status" value="1"/>
</dbReference>
<feature type="binding site" evidence="14">
    <location>
        <position position="93"/>
    </location>
    <ligand>
        <name>Zn(2+)</name>
        <dbReference type="ChEBI" id="CHEBI:29105"/>
        <note>catalytic</note>
    </ligand>
</feature>
<evidence type="ECO:0000256" key="8">
    <source>
        <dbReference type="ARBA" id="ARBA00022833"/>
    </source>
</evidence>
<evidence type="ECO:0000256" key="6">
    <source>
        <dbReference type="ARBA" id="ARBA00022723"/>
    </source>
</evidence>
<evidence type="ECO:0000256" key="2">
    <source>
        <dbReference type="ARBA" id="ARBA00003949"/>
    </source>
</evidence>
<keyword evidence="8 14" id="KW-0862">Zinc</keyword>
<evidence type="ECO:0000256" key="12">
    <source>
        <dbReference type="PIRSR" id="PIRSR606262-1"/>
    </source>
</evidence>
<feature type="active site" description="Proton donor" evidence="12">
    <location>
        <position position="59"/>
    </location>
</feature>
<evidence type="ECO:0000256" key="7">
    <source>
        <dbReference type="ARBA" id="ARBA00022801"/>
    </source>
</evidence>
<comment type="function">
    <text evidence="2 15">This enzyme scavenges exogenous and endogenous cytidine and 2'-deoxycytidine for UMP synthesis.</text>
</comment>
<comment type="cofactor">
    <cofactor evidence="1 14 15">
        <name>Zn(2+)</name>
        <dbReference type="ChEBI" id="CHEBI:29105"/>
    </cofactor>
</comment>
<comment type="catalytic activity">
    <reaction evidence="10 15">
        <text>2'-deoxycytidine + H2O + H(+) = 2'-deoxyuridine + NH4(+)</text>
        <dbReference type="Rhea" id="RHEA:13433"/>
        <dbReference type="ChEBI" id="CHEBI:15377"/>
        <dbReference type="ChEBI" id="CHEBI:15378"/>
        <dbReference type="ChEBI" id="CHEBI:15698"/>
        <dbReference type="ChEBI" id="CHEBI:16450"/>
        <dbReference type="ChEBI" id="CHEBI:28938"/>
        <dbReference type="EC" id="3.5.4.5"/>
    </reaction>
</comment>
<organism evidence="17 18">
    <name type="scientific">Archangium violaceum Cb vi76</name>
    <dbReference type="NCBI Taxonomy" id="1406225"/>
    <lineage>
        <taxon>Bacteria</taxon>
        <taxon>Pseudomonadati</taxon>
        <taxon>Myxococcota</taxon>
        <taxon>Myxococcia</taxon>
        <taxon>Myxococcales</taxon>
        <taxon>Cystobacterineae</taxon>
        <taxon>Archangiaceae</taxon>
        <taxon>Archangium</taxon>
    </lineage>
</organism>
<dbReference type="CDD" id="cd01283">
    <property type="entry name" value="cytidine_deaminase"/>
    <property type="match status" value="1"/>
</dbReference>
<name>A0A084SYS1_9BACT</name>
<dbReference type="Proteomes" id="UP000028547">
    <property type="component" value="Unassembled WGS sequence"/>
</dbReference>
<dbReference type="GO" id="GO:0005829">
    <property type="term" value="C:cytosol"/>
    <property type="evidence" value="ECO:0007669"/>
    <property type="project" value="TreeGrafter"/>
</dbReference>
<dbReference type="SUPFAM" id="SSF53927">
    <property type="entry name" value="Cytidine deaminase-like"/>
    <property type="match status" value="1"/>
</dbReference>
<keyword evidence="7 15" id="KW-0378">Hydrolase</keyword>
<protein>
    <recommendedName>
        <fullName evidence="5 15">Cytidine deaminase</fullName>
        <ecNumber evidence="4 15">3.5.4.5</ecNumber>
    </recommendedName>
    <alternativeName>
        <fullName evidence="9 15">Cytidine aminohydrolase</fullName>
    </alternativeName>
</protein>
<sequence>MSVDIPWEQLFEAAKKVRERAHAPYSKFPVGAAVLYADGSVVTGCNVENSSYGLSVCAERGAFAAGVAQGRSKPVAVAIVVDTPTPCPPCGMCRQVMLEFAPKELPVRSRNLEGDEARYSLGELLPHAFTSDFL</sequence>
<gene>
    <name evidence="17" type="ORF">Q664_08415</name>
</gene>
<reference evidence="17 18" key="1">
    <citation type="submission" date="2014-07" db="EMBL/GenBank/DDBJ databases">
        <title>Draft Genome Sequence of Gephyronic Acid Producer, Cystobacter violaceus Strain Cb vi76.</title>
        <authorList>
            <person name="Stevens D.C."/>
            <person name="Young J."/>
            <person name="Carmichael R."/>
            <person name="Tan J."/>
            <person name="Taylor R.E."/>
        </authorList>
    </citation>
    <scope>NUCLEOTIDE SEQUENCE [LARGE SCALE GENOMIC DNA]</scope>
    <source>
        <strain evidence="17 18">Cb vi76</strain>
    </source>
</reference>
<dbReference type="InterPro" id="IPR050202">
    <property type="entry name" value="Cyt/Deoxycyt_deaminase"/>
</dbReference>
<dbReference type="EC" id="3.5.4.5" evidence="4 15"/>
<evidence type="ECO:0000256" key="5">
    <source>
        <dbReference type="ARBA" id="ARBA00018266"/>
    </source>
</evidence>
<dbReference type="NCBIfam" id="NF004064">
    <property type="entry name" value="PRK05578.1"/>
    <property type="match status" value="1"/>
</dbReference>
<accession>A0A084SYS1</accession>
<feature type="binding site" evidence="14">
    <location>
        <position position="57"/>
    </location>
    <ligand>
        <name>Zn(2+)</name>
        <dbReference type="ChEBI" id="CHEBI:29105"/>
        <note>catalytic</note>
    </ligand>
</feature>
<dbReference type="GO" id="GO:0008270">
    <property type="term" value="F:zinc ion binding"/>
    <property type="evidence" value="ECO:0007669"/>
    <property type="project" value="UniProtKB-UniRule"/>
</dbReference>
<dbReference type="InterPro" id="IPR016193">
    <property type="entry name" value="Cytidine_deaminase-like"/>
</dbReference>
<dbReference type="InterPro" id="IPR002125">
    <property type="entry name" value="CMP_dCMP_dom"/>
</dbReference>
<dbReference type="FunFam" id="3.40.140.10:FF:000008">
    <property type="entry name" value="Cytidine deaminase"/>
    <property type="match status" value="1"/>
</dbReference>
<comment type="caution">
    <text evidence="17">The sequence shown here is derived from an EMBL/GenBank/DDBJ whole genome shotgun (WGS) entry which is preliminary data.</text>
</comment>
<dbReference type="PANTHER" id="PTHR11644">
    <property type="entry name" value="CYTIDINE DEAMINASE"/>
    <property type="match status" value="1"/>
</dbReference>
<evidence type="ECO:0000256" key="10">
    <source>
        <dbReference type="ARBA" id="ARBA00049252"/>
    </source>
</evidence>
<evidence type="ECO:0000313" key="17">
    <source>
        <dbReference type="EMBL" id="KFA93606.1"/>
    </source>
</evidence>
<dbReference type="PANTHER" id="PTHR11644:SF2">
    <property type="entry name" value="CYTIDINE DEAMINASE"/>
    <property type="match status" value="1"/>
</dbReference>
<evidence type="ECO:0000256" key="15">
    <source>
        <dbReference type="RuleBase" id="RU364006"/>
    </source>
</evidence>
<dbReference type="InterPro" id="IPR006262">
    <property type="entry name" value="Cyt_deam_tetra"/>
</dbReference>
<evidence type="ECO:0000256" key="1">
    <source>
        <dbReference type="ARBA" id="ARBA00001947"/>
    </source>
</evidence>
<dbReference type="GO" id="GO:0055086">
    <property type="term" value="P:nucleobase-containing small molecule metabolic process"/>
    <property type="evidence" value="ECO:0007669"/>
    <property type="project" value="UniProtKB-ARBA"/>
</dbReference>
<dbReference type="Gene3D" id="3.40.140.10">
    <property type="entry name" value="Cytidine Deaminase, domain 2"/>
    <property type="match status" value="1"/>
</dbReference>
<evidence type="ECO:0000259" key="16">
    <source>
        <dbReference type="PROSITE" id="PS51747"/>
    </source>
</evidence>
<evidence type="ECO:0000256" key="11">
    <source>
        <dbReference type="ARBA" id="ARBA00049558"/>
    </source>
</evidence>
<evidence type="ECO:0000256" key="14">
    <source>
        <dbReference type="PIRSR" id="PIRSR606262-3"/>
    </source>
</evidence>
<feature type="binding site" evidence="14">
    <location>
        <position position="90"/>
    </location>
    <ligand>
        <name>Zn(2+)</name>
        <dbReference type="ChEBI" id="CHEBI:29105"/>
        <note>catalytic</note>
    </ligand>
</feature>
<dbReference type="NCBIfam" id="TIGR01354">
    <property type="entry name" value="cyt_deam_tetra"/>
    <property type="match status" value="1"/>
</dbReference>
<proteinExistence type="inferred from homology"/>
<dbReference type="GO" id="GO:0072527">
    <property type="term" value="P:pyrimidine-containing compound metabolic process"/>
    <property type="evidence" value="ECO:0007669"/>
    <property type="project" value="UniProtKB-ARBA"/>
</dbReference>
<evidence type="ECO:0000256" key="3">
    <source>
        <dbReference type="ARBA" id="ARBA00006576"/>
    </source>
</evidence>
<comment type="similarity">
    <text evidence="3 15">Belongs to the cytidine and deoxycytidylate deaminase family.</text>
</comment>
<evidence type="ECO:0000313" key="18">
    <source>
        <dbReference type="Proteomes" id="UP000028547"/>
    </source>
</evidence>
<evidence type="ECO:0000256" key="9">
    <source>
        <dbReference type="ARBA" id="ARBA00032005"/>
    </source>
</evidence>
<comment type="catalytic activity">
    <reaction evidence="11 15">
        <text>cytidine + H2O + H(+) = uridine + NH4(+)</text>
        <dbReference type="Rhea" id="RHEA:16069"/>
        <dbReference type="ChEBI" id="CHEBI:15377"/>
        <dbReference type="ChEBI" id="CHEBI:15378"/>
        <dbReference type="ChEBI" id="CHEBI:16704"/>
        <dbReference type="ChEBI" id="CHEBI:17562"/>
        <dbReference type="ChEBI" id="CHEBI:28938"/>
        <dbReference type="EC" id="3.5.4.5"/>
    </reaction>
</comment>
<feature type="binding site" evidence="13">
    <location>
        <begin position="46"/>
        <end position="52"/>
    </location>
    <ligand>
        <name>substrate</name>
    </ligand>
</feature>